<accession>A0A5J9UT22</accession>
<evidence type="ECO:0000259" key="9">
    <source>
        <dbReference type="Pfam" id="PF18052"/>
    </source>
</evidence>
<dbReference type="OrthoDB" id="1658288at2759"/>
<dbReference type="InterPro" id="IPR027417">
    <property type="entry name" value="P-loop_NTPase"/>
</dbReference>
<dbReference type="AlphaFoldDB" id="A0A5J9UT22"/>
<organism evidence="13 14">
    <name type="scientific">Eragrostis curvula</name>
    <name type="common">weeping love grass</name>
    <dbReference type="NCBI Taxonomy" id="38414"/>
    <lineage>
        <taxon>Eukaryota</taxon>
        <taxon>Viridiplantae</taxon>
        <taxon>Streptophyta</taxon>
        <taxon>Embryophyta</taxon>
        <taxon>Tracheophyta</taxon>
        <taxon>Spermatophyta</taxon>
        <taxon>Magnoliopsida</taxon>
        <taxon>Liliopsida</taxon>
        <taxon>Poales</taxon>
        <taxon>Poaceae</taxon>
        <taxon>PACMAD clade</taxon>
        <taxon>Chloridoideae</taxon>
        <taxon>Eragrostideae</taxon>
        <taxon>Eragrostidinae</taxon>
        <taxon>Eragrostis</taxon>
    </lineage>
</organism>
<dbReference type="GO" id="GO:0043531">
    <property type="term" value="F:ADP binding"/>
    <property type="evidence" value="ECO:0007669"/>
    <property type="project" value="InterPro"/>
</dbReference>
<dbReference type="GO" id="GO:0002758">
    <property type="term" value="P:innate immune response-activating signaling pathway"/>
    <property type="evidence" value="ECO:0007669"/>
    <property type="project" value="UniProtKB-ARBA"/>
</dbReference>
<protein>
    <recommendedName>
        <fullName evidence="15">NB-ARC domain-containing protein</fullName>
    </recommendedName>
</protein>
<evidence type="ECO:0000256" key="6">
    <source>
        <dbReference type="ARBA" id="ARBA00022840"/>
    </source>
</evidence>
<dbReference type="Gene3D" id="1.10.10.10">
    <property type="entry name" value="Winged helix-like DNA-binding domain superfamily/Winged helix DNA-binding domain"/>
    <property type="match status" value="1"/>
</dbReference>
<evidence type="ECO:0000256" key="5">
    <source>
        <dbReference type="ARBA" id="ARBA00022821"/>
    </source>
</evidence>
<keyword evidence="7" id="KW-0175">Coiled coil</keyword>
<dbReference type="InterPro" id="IPR056789">
    <property type="entry name" value="LRR_R13L1-DRL21"/>
</dbReference>
<keyword evidence="3" id="KW-0677">Repeat</keyword>
<comment type="caution">
    <text evidence="13">The sequence shown here is derived from an EMBL/GenBank/DDBJ whole genome shotgun (WGS) entry which is preliminary data.</text>
</comment>
<gene>
    <name evidence="13" type="ORF">EJB05_28836</name>
</gene>
<evidence type="ECO:0000259" key="10">
    <source>
        <dbReference type="Pfam" id="PF23559"/>
    </source>
</evidence>
<evidence type="ECO:0000259" key="8">
    <source>
        <dbReference type="Pfam" id="PF00931"/>
    </source>
</evidence>
<dbReference type="Pfam" id="PF18052">
    <property type="entry name" value="Rx_N"/>
    <property type="match status" value="1"/>
</dbReference>
<dbReference type="SUPFAM" id="SSF52058">
    <property type="entry name" value="L domain-like"/>
    <property type="match status" value="1"/>
</dbReference>
<evidence type="ECO:0000256" key="7">
    <source>
        <dbReference type="ARBA" id="ARBA00023054"/>
    </source>
</evidence>
<evidence type="ECO:0000256" key="2">
    <source>
        <dbReference type="ARBA" id="ARBA00022614"/>
    </source>
</evidence>
<evidence type="ECO:0000313" key="14">
    <source>
        <dbReference type="Proteomes" id="UP000324897"/>
    </source>
</evidence>
<dbReference type="Proteomes" id="UP000324897">
    <property type="component" value="Chromosome 2"/>
</dbReference>
<name>A0A5J9UT22_9POAL</name>
<keyword evidence="2" id="KW-0433">Leucine-rich repeat</keyword>
<dbReference type="Pfam" id="PF23559">
    <property type="entry name" value="WHD_DRP"/>
    <property type="match status" value="1"/>
</dbReference>
<dbReference type="Pfam" id="PF25019">
    <property type="entry name" value="LRR_R13L1-DRL21"/>
    <property type="match status" value="1"/>
</dbReference>
<dbReference type="EMBL" id="RWGY01000013">
    <property type="protein sequence ID" value="TVU26297.1"/>
    <property type="molecule type" value="Genomic_DNA"/>
</dbReference>
<dbReference type="InterPro" id="IPR055414">
    <property type="entry name" value="LRR_R13L4/SHOC2-like"/>
</dbReference>
<dbReference type="InterPro" id="IPR036388">
    <property type="entry name" value="WH-like_DNA-bd_sf"/>
</dbReference>
<keyword evidence="5" id="KW-0611">Plant defense</keyword>
<dbReference type="InterPro" id="IPR032675">
    <property type="entry name" value="LRR_dom_sf"/>
</dbReference>
<feature type="domain" description="NB-ARC" evidence="8">
    <location>
        <begin position="178"/>
        <end position="346"/>
    </location>
</feature>
<comment type="similarity">
    <text evidence="1">Belongs to the disease resistance NB-LRR family.</text>
</comment>
<dbReference type="PANTHER" id="PTHR36766">
    <property type="entry name" value="PLANT BROAD-SPECTRUM MILDEW RESISTANCE PROTEIN RPW8"/>
    <property type="match status" value="1"/>
</dbReference>
<dbReference type="PRINTS" id="PR00364">
    <property type="entry name" value="DISEASERSIST"/>
</dbReference>
<dbReference type="GO" id="GO:0009626">
    <property type="term" value="P:plant-type hypersensitive response"/>
    <property type="evidence" value="ECO:0007669"/>
    <property type="project" value="UniProtKB-ARBA"/>
</dbReference>
<dbReference type="Gene3D" id="1.10.8.430">
    <property type="entry name" value="Helical domain of apoptotic protease-activating factors"/>
    <property type="match status" value="1"/>
</dbReference>
<dbReference type="Gene3D" id="3.40.50.300">
    <property type="entry name" value="P-loop containing nucleotide triphosphate hydrolases"/>
    <property type="match status" value="1"/>
</dbReference>
<evidence type="ECO:0000256" key="4">
    <source>
        <dbReference type="ARBA" id="ARBA00022741"/>
    </source>
</evidence>
<evidence type="ECO:0000313" key="13">
    <source>
        <dbReference type="EMBL" id="TVU26297.1"/>
    </source>
</evidence>
<feature type="non-terminal residue" evidence="13">
    <location>
        <position position="1"/>
    </location>
</feature>
<dbReference type="Gramene" id="TVU26297">
    <property type="protein sequence ID" value="TVU26297"/>
    <property type="gene ID" value="EJB05_28836"/>
</dbReference>
<dbReference type="GO" id="GO:0005524">
    <property type="term" value="F:ATP binding"/>
    <property type="evidence" value="ECO:0007669"/>
    <property type="project" value="UniProtKB-KW"/>
</dbReference>
<keyword evidence="4" id="KW-0547">Nucleotide-binding</keyword>
<feature type="domain" description="Disease resistance protein winged helix" evidence="10">
    <location>
        <begin position="434"/>
        <end position="505"/>
    </location>
</feature>
<feature type="domain" description="Disease resistance R13L4/SHOC-2-like LRR" evidence="11">
    <location>
        <begin position="550"/>
        <end position="717"/>
    </location>
</feature>
<dbReference type="Gene3D" id="3.80.10.10">
    <property type="entry name" value="Ribonuclease Inhibitor"/>
    <property type="match status" value="3"/>
</dbReference>
<feature type="domain" description="Disease resistance N-terminal" evidence="9">
    <location>
        <begin position="11"/>
        <end position="100"/>
    </location>
</feature>
<dbReference type="Pfam" id="PF00931">
    <property type="entry name" value="NB-ARC"/>
    <property type="match status" value="1"/>
</dbReference>
<dbReference type="Gene3D" id="1.20.5.4130">
    <property type="match status" value="1"/>
</dbReference>
<evidence type="ECO:0000259" key="12">
    <source>
        <dbReference type="Pfam" id="PF25019"/>
    </source>
</evidence>
<evidence type="ECO:0008006" key="15">
    <source>
        <dbReference type="Google" id="ProtNLM"/>
    </source>
</evidence>
<evidence type="ECO:0000259" key="11">
    <source>
        <dbReference type="Pfam" id="PF23598"/>
    </source>
</evidence>
<dbReference type="SUPFAM" id="SSF52540">
    <property type="entry name" value="P-loop containing nucleoside triphosphate hydrolases"/>
    <property type="match status" value="1"/>
</dbReference>
<sequence>MVGLEAALALLKVAGNKLVSLITTEFASISGVTKDLSELQDILGEITSWLSAVRDRAIESDPSLRWVMKLRNVAYDIDDLLDEVHLEAERHKWGNNGDNFPAIDCFCSKSRSFLFQCKMAHKIKAIKVRFAAIVKHRSDVNTLRHTLPADLLVTNRNRATDELSLLSNAEESKIPARDKEKDDIISNLVESSEGENDWIVSIVGLGGSGKTTLAKHISHDNKVKNHFSDTIFRVHVSREFHMEKLISKLFEAITKQKSDIHSQQYMVNEISNKLNGMKFLLVMDDAWHENEDDWEQFMLHINSGAPGSKILLTTRCQKVAEAVKSRHIFHLAFLSEAESWSLFLKCSGWREEDLSSEFIHYGKEIVKRCGGVPLAIKTLGGVLSGKREINTWKAIRDSNLWNVESINDRVFASLKLSYFHLADNLKQCFTFCSIFPKGYKIVKEHLIAQWIAHGFVSPTNEELPEDTGSDYFDSLVKVGFLQDSVQIWYNNQLVYKMHDLIHDLARLIIQDEIVTSLPKIISTNCTHRCRYLSLMSSNEKIDRRLFQKVRSVYVYGGDPSFDKSVKKSSYIRSVILQSTTAAWFSPFMLKSEYLGYLEICHVSFTELPETILGCWNLQALYVLHCRDFVRLPESIGKLKKLRTLELMMCTDFESLPQSIGDCQELRCIQLYFCPKLREIPNSICKLENLQVLHITASLALQQLPSKIVGQLNNLKTLNLSGCSHLEVLPRIFACCRLRNLVLSNTNVTVLPQWITLIGTLECIELEYCTELEELPTGMGSLERLEVLNIQGCWKLCSMPSGFGQLIRLRRLGLFVVGFGGDYARIWELENLDMLSGQLEITNLRYLKDPREAARACLKQKEKLESLRLTWWSSSGMEEELVPDIEQDLGVLDALEPPQEIMMLEISGYPGTLLPRWMRKQCYSSYLEGIIMKTMDPQFHGLTQLVLEKLPNLKNMRGLIVFPSLKTFNLHGMPSLEELWTTTNGSEIGKEGEVQHCFPVLSALFIWNCPKLNVKPHFPPSLEWLRLRKSNEQLMSPSCSFPRVLHPHVDETSCSSGTFAGLHLKKLKLEEMTASSSGWDLFQQLTTLESLEIRLCNDLTQLPASMRSLRSLQRLHVDGCSNLGMLPMWLSELCSLQDLSVVRTPMIDSLPQSTENLTSLLELKIVGWGNLNQLPVAIKHLTTLQVLSLEGCSALSMLPDWIGQLSALRLLRIDRCSALKSLPQSIKCLTALRSLSITGCPGLARRYKKEVGDDWHLVSHIPHVMCY</sequence>
<dbReference type="GO" id="GO:0042742">
    <property type="term" value="P:defense response to bacterium"/>
    <property type="evidence" value="ECO:0007669"/>
    <property type="project" value="UniProtKB-ARBA"/>
</dbReference>
<keyword evidence="14" id="KW-1185">Reference proteome</keyword>
<dbReference type="InterPro" id="IPR002182">
    <property type="entry name" value="NB-ARC"/>
</dbReference>
<proteinExistence type="inferred from homology"/>
<evidence type="ECO:0000256" key="1">
    <source>
        <dbReference type="ARBA" id="ARBA00008894"/>
    </source>
</evidence>
<feature type="domain" description="R13L1/DRL21-like LRR repeat region" evidence="12">
    <location>
        <begin position="825"/>
        <end position="955"/>
    </location>
</feature>
<dbReference type="InterPro" id="IPR042197">
    <property type="entry name" value="Apaf_helical"/>
</dbReference>
<keyword evidence="6" id="KW-0067">ATP-binding</keyword>
<dbReference type="Pfam" id="PF23598">
    <property type="entry name" value="LRR_14"/>
    <property type="match status" value="1"/>
</dbReference>
<reference evidence="13 14" key="1">
    <citation type="journal article" date="2019" name="Sci. Rep.">
        <title>A high-quality genome of Eragrostis curvula grass provides insights into Poaceae evolution and supports new strategies to enhance forage quality.</title>
        <authorList>
            <person name="Carballo J."/>
            <person name="Santos B.A.C.M."/>
            <person name="Zappacosta D."/>
            <person name="Garbus I."/>
            <person name="Selva J.P."/>
            <person name="Gallo C.A."/>
            <person name="Diaz A."/>
            <person name="Albertini E."/>
            <person name="Caccamo M."/>
            <person name="Echenique V."/>
        </authorList>
    </citation>
    <scope>NUCLEOTIDE SEQUENCE [LARGE SCALE GENOMIC DNA]</scope>
    <source>
        <strain evidence="14">cv. Victoria</strain>
        <tissue evidence="13">Leaf</tissue>
    </source>
</reference>
<dbReference type="InterPro" id="IPR058922">
    <property type="entry name" value="WHD_DRP"/>
</dbReference>
<dbReference type="InterPro" id="IPR041118">
    <property type="entry name" value="Rx_N"/>
</dbReference>
<dbReference type="PANTHER" id="PTHR36766:SF34">
    <property type="entry name" value="NB-ARC DOMAIN-CONTAINING PROTEIN"/>
    <property type="match status" value="1"/>
</dbReference>
<dbReference type="SUPFAM" id="SSF52047">
    <property type="entry name" value="RNI-like"/>
    <property type="match status" value="1"/>
</dbReference>
<dbReference type="FunFam" id="1.10.10.10:FF:000322">
    <property type="entry name" value="Probable disease resistance protein At1g63360"/>
    <property type="match status" value="1"/>
</dbReference>
<evidence type="ECO:0000256" key="3">
    <source>
        <dbReference type="ARBA" id="ARBA00022737"/>
    </source>
</evidence>